<sequence>MKWITDKFQFTLNKRDQYLSVADLDMTRRNLVVFIAMVFTAVLTLSSIFALGGAMLDSSTLMVMVLQVGTTVIFGYLHFSRRLIQTICYFAVLSSAASSISQIFLNPSVSNTFSLFYLLILAMIFMKLWPIVISISIGFAMLLYMMTVQIDDLLIASSEASSYIIIYVLIAVMLFALLRVSTQMIKSMEAAREQAELLSRQQQEQKQNVLNHVMSVTSHLNTVTKAGEDSNYSFEEMNNAFQEIAHGASNQVDSTLSINDSIQGMNLLVQEMSDSIHTLLERTSEAAQLSDQGKSNMDMLSATNSSFRTDLESVSLETSVLIDRLAETSHFSATIQDIASQTNLLSLNASIEAARAGEQGRGFAVVAMEIRKLADMTAQAAVRITEQLQEFSDQSERTRSKMNQAAVRMQQSNEITEQTKHSFESITHAVSQLKQLSMGYEGLMNNITSSSGAIADSTNDLASISQEASATLEELSATLQSLLQNNRISLDRIKEAETNLRNVS</sequence>
<feature type="coiled-coil region" evidence="3">
    <location>
        <begin position="465"/>
        <end position="499"/>
    </location>
</feature>
<dbReference type="PANTHER" id="PTHR32089:SF114">
    <property type="entry name" value="METHYL-ACCEPTING CHEMOTAXIS PROTEIN MCPB"/>
    <property type="match status" value="1"/>
</dbReference>
<feature type="transmembrane region" description="Helical" evidence="4">
    <location>
        <begin position="61"/>
        <end position="79"/>
    </location>
</feature>
<evidence type="ECO:0000313" key="7">
    <source>
        <dbReference type="Proteomes" id="UP001519287"/>
    </source>
</evidence>
<dbReference type="Pfam" id="PF00015">
    <property type="entry name" value="MCPsignal"/>
    <property type="match status" value="1"/>
</dbReference>
<organism evidence="6 7">
    <name type="scientific">Paenibacillus eucommiae</name>
    <dbReference type="NCBI Taxonomy" id="1355755"/>
    <lineage>
        <taxon>Bacteria</taxon>
        <taxon>Bacillati</taxon>
        <taxon>Bacillota</taxon>
        <taxon>Bacilli</taxon>
        <taxon>Bacillales</taxon>
        <taxon>Paenibacillaceae</taxon>
        <taxon>Paenibacillus</taxon>
    </lineage>
</organism>
<evidence type="ECO:0000259" key="5">
    <source>
        <dbReference type="PROSITE" id="PS50111"/>
    </source>
</evidence>
<feature type="transmembrane region" description="Helical" evidence="4">
    <location>
        <begin position="31"/>
        <end position="55"/>
    </location>
</feature>
<feature type="transmembrane region" description="Helical" evidence="4">
    <location>
        <begin position="117"/>
        <end position="148"/>
    </location>
</feature>
<dbReference type="Proteomes" id="UP001519287">
    <property type="component" value="Unassembled WGS sequence"/>
</dbReference>
<dbReference type="SUPFAM" id="SSF58104">
    <property type="entry name" value="Methyl-accepting chemotaxis protein (MCP) signaling domain"/>
    <property type="match status" value="1"/>
</dbReference>
<protein>
    <submittedName>
        <fullName evidence="6">Methyl-accepting chemotaxis protein</fullName>
    </submittedName>
</protein>
<dbReference type="PROSITE" id="PS50111">
    <property type="entry name" value="CHEMOTAXIS_TRANSDUC_2"/>
    <property type="match status" value="1"/>
</dbReference>
<dbReference type="InterPro" id="IPR004089">
    <property type="entry name" value="MCPsignal_dom"/>
</dbReference>
<accession>A0ABS4IV28</accession>
<proteinExistence type="predicted"/>
<keyword evidence="4" id="KW-1133">Transmembrane helix</keyword>
<evidence type="ECO:0000256" key="1">
    <source>
        <dbReference type="ARBA" id="ARBA00023224"/>
    </source>
</evidence>
<dbReference type="PANTHER" id="PTHR32089">
    <property type="entry name" value="METHYL-ACCEPTING CHEMOTAXIS PROTEIN MCPB"/>
    <property type="match status" value="1"/>
</dbReference>
<dbReference type="EMBL" id="JAGGLB010000009">
    <property type="protein sequence ID" value="MBP1991447.1"/>
    <property type="molecule type" value="Genomic_DNA"/>
</dbReference>
<evidence type="ECO:0000313" key="6">
    <source>
        <dbReference type="EMBL" id="MBP1991447.1"/>
    </source>
</evidence>
<keyword evidence="4" id="KW-0812">Transmembrane</keyword>
<feature type="domain" description="Methyl-accepting transducer" evidence="5">
    <location>
        <begin position="226"/>
        <end position="476"/>
    </location>
</feature>
<gene>
    <name evidence="6" type="ORF">J2Z66_003054</name>
</gene>
<keyword evidence="1 2" id="KW-0807">Transducer</keyword>
<evidence type="ECO:0000256" key="2">
    <source>
        <dbReference type="PROSITE-ProRule" id="PRU00284"/>
    </source>
</evidence>
<feature type="transmembrane region" description="Helical" evidence="4">
    <location>
        <begin position="160"/>
        <end position="178"/>
    </location>
</feature>
<evidence type="ECO:0000256" key="3">
    <source>
        <dbReference type="SAM" id="Coils"/>
    </source>
</evidence>
<keyword evidence="7" id="KW-1185">Reference proteome</keyword>
<dbReference type="SMART" id="SM00283">
    <property type="entry name" value="MA"/>
    <property type="match status" value="1"/>
</dbReference>
<name>A0ABS4IV28_9BACL</name>
<dbReference type="Gene3D" id="1.10.287.950">
    <property type="entry name" value="Methyl-accepting chemotaxis protein"/>
    <property type="match status" value="1"/>
</dbReference>
<dbReference type="RefSeq" id="WP_209972210.1">
    <property type="nucleotide sequence ID" value="NZ_JAGGLB010000009.1"/>
</dbReference>
<evidence type="ECO:0000256" key="4">
    <source>
        <dbReference type="SAM" id="Phobius"/>
    </source>
</evidence>
<comment type="caution">
    <text evidence="6">The sequence shown here is derived from an EMBL/GenBank/DDBJ whole genome shotgun (WGS) entry which is preliminary data.</text>
</comment>
<keyword evidence="3" id="KW-0175">Coiled coil</keyword>
<feature type="transmembrane region" description="Helical" evidence="4">
    <location>
        <begin position="86"/>
        <end position="105"/>
    </location>
</feature>
<reference evidence="6 7" key="1">
    <citation type="submission" date="2021-03" db="EMBL/GenBank/DDBJ databases">
        <title>Genomic Encyclopedia of Type Strains, Phase IV (KMG-IV): sequencing the most valuable type-strain genomes for metagenomic binning, comparative biology and taxonomic classification.</title>
        <authorList>
            <person name="Goeker M."/>
        </authorList>
    </citation>
    <scope>NUCLEOTIDE SEQUENCE [LARGE SCALE GENOMIC DNA]</scope>
    <source>
        <strain evidence="6 7">DSM 26048</strain>
    </source>
</reference>
<keyword evidence="4" id="KW-0472">Membrane</keyword>